<dbReference type="AlphaFoldDB" id="A0A095Z4S8"/>
<evidence type="ECO:0000256" key="2">
    <source>
        <dbReference type="ARBA" id="ARBA00022971"/>
    </source>
</evidence>
<dbReference type="InterPro" id="IPR005053">
    <property type="entry name" value="MobA_MobL"/>
</dbReference>
<reference evidence="6 7" key="1">
    <citation type="submission" date="2014-07" db="EMBL/GenBank/DDBJ databases">
        <authorList>
            <person name="McCorrison J."/>
            <person name="Sanka R."/>
            <person name="Torralba M."/>
            <person name="Gillis M."/>
            <person name="Haft D.H."/>
            <person name="Methe B."/>
            <person name="Sutton G."/>
            <person name="Nelson K.E."/>
        </authorList>
    </citation>
    <scope>NUCLEOTIDE SEQUENCE [LARGE SCALE GENOMIC DNA]</scope>
    <source>
        <strain evidence="6 7">S7-1-13</strain>
    </source>
</reference>
<evidence type="ECO:0000313" key="7">
    <source>
        <dbReference type="Proteomes" id="UP000029579"/>
    </source>
</evidence>
<dbReference type="RefSeq" id="WP_000852176.1">
    <property type="nucleotide sequence ID" value="NZ_JRMW01000038.1"/>
</dbReference>
<evidence type="ECO:0000259" key="5">
    <source>
        <dbReference type="Pfam" id="PF03389"/>
    </source>
</evidence>
<name>A0A095Z4S8_9FIRM</name>
<evidence type="ECO:0000256" key="4">
    <source>
        <dbReference type="SAM" id="MobiDB-lite"/>
    </source>
</evidence>
<keyword evidence="3" id="KW-0175">Coiled coil</keyword>
<dbReference type="Proteomes" id="UP000029579">
    <property type="component" value="Unassembled WGS sequence"/>
</dbReference>
<dbReference type="OrthoDB" id="1826980at2"/>
<feature type="domain" description="MobA/MobL protein" evidence="5">
    <location>
        <begin position="18"/>
        <end position="245"/>
    </location>
</feature>
<sequence>MAETFHFNISMISRGKSKSAVASAAYISCEKIKNEWDGEVHDYHNKKGLLHSEIFLPENVPIALKDRTTLWNSVELNEKASNAQLARNFIIALPKELSFEENKKLITDFIQENFVSKGMIADLAIHDRTSEDNNNIHAHIMTTLRPINEKGEWQAKSKKEYVIDENGEKIKLKSGNYKTRKVELTDWNNKGNAEKWRENFARLCNQYLEKNHQEKRVDHRSYKRQGIEEIPTIHMGASASALEKKGIETDKGNINREIKKHNSLVKAIKNKIKEITSWIDSLLGNLQAKYDGYKQTKKDELENKAELFNLYEYISIYNEIQGEKTKNLSYYGQIKKGNADLKRFVKAIYYLKDNHLQTIADLQEKVFELAKQSKKISEDIQSKTQRIKELNRCFICADIIKENKAVYQEYKDKTFLKDKFYNSHKDEIENYKKARKTIEKFTGTSAIKSSDWQKEISSLEKEIQDLTEDKAKVQDEFKQIDHIKYAVKIVGDEYGIDLSIEIDKAIKRGDKPSVIAQLKKFQEQEERKGQYKQKAKEKAKENYKNKGEER</sequence>
<dbReference type="Pfam" id="PF03389">
    <property type="entry name" value="MobA_MobL"/>
    <property type="match status" value="1"/>
</dbReference>
<evidence type="ECO:0000256" key="3">
    <source>
        <dbReference type="SAM" id="Coils"/>
    </source>
</evidence>
<comment type="caution">
    <text evidence="6">The sequence shown here is derived from an EMBL/GenBank/DDBJ whole genome shotgun (WGS) entry which is preliminary data.</text>
</comment>
<dbReference type="eggNOG" id="COG1196">
    <property type="taxonomic scope" value="Bacteria"/>
</dbReference>
<dbReference type="NCBIfam" id="NF041496">
    <property type="entry name" value="MobQ"/>
    <property type="match status" value="1"/>
</dbReference>
<protein>
    <submittedName>
        <fullName evidence="6">MobA/MobL protein</fullName>
    </submittedName>
</protein>
<evidence type="ECO:0000256" key="1">
    <source>
        <dbReference type="ARBA" id="ARBA00010873"/>
    </source>
</evidence>
<feature type="coiled-coil region" evidence="3">
    <location>
        <begin position="449"/>
        <end position="476"/>
    </location>
</feature>
<feature type="coiled-coil region" evidence="3">
    <location>
        <begin position="352"/>
        <end position="379"/>
    </location>
</feature>
<dbReference type="EMBL" id="JRMW01000038">
    <property type="protein sequence ID" value="KGF03494.1"/>
    <property type="molecule type" value="Genomic_DNA"/>
</dbReference>
<accession>A0A095Z4S8</accession>
<feature type="region of interest" description="Disordered" evidence="4">
    <location>
        <begin position="526"/>
        <end position="550"/>
    </location>
</feature>
<keyword evidence="2" id="KW-0184">Conjugation</keyword>
<proteinExistence type="inferred from homology"/>
<evidence type="ECO:0000313" key="6">
    <source>
        <dbReference type="EMBL" id="KGF03494.1"/>
    </source>
</evidence>
<gene>
    <name evidence="6" type="ORF">HMPREF1630_06720</name>
</gene>
<comment type="similarity">
    <text evidence="1">Belongs to the MobA/MobL family.</text>
</comment>
<organism evidence="6 7">
    <name type="scientific">Anaerococcus lactolyticus S7-1-13</name>
    <dbReference type="NCBI Taxonomy" id="1284686"/>
    <lineage>
        <taxon>Bacteria</taxon>
        <taxon>Bacillati</taxon>
        <taxon>Bacillota</taxon>
        <taxon>Tissierellia</taxon>
        <taxon>Tissierellales</taxon>
        <taxon>Peptoniphilaceae</taxon>
        <taxon>Anaerococcus</taxon>
    </lineage>
</organism>
<dbReference type="Gene3D" id="3.30.930.30">
    <property type="match status" value="1"/>
</dbReference>